<dbReference type="InterPro" id="IPR038371">
    <property type="entry name" value="Cu_polyphenol_OxRdtase_sf"/>
</dbReference>
<evidence type="ECO:0000256" key="3">
    <source>
        <dbReference type="ARBA" id="ARBA00007353"/>
    </source>
</evidence>
<evidence type="ECO:0000256" key="5">
    <source>
        <dbReference type="ARBA" id="ARBA00022723"/>
    </source>
</evidence>
<dbReference type="Gene3D" id="3.60.140.10">
    <property type="entry name" value="CNF1/YfiH-like putative cysteine hydrolases"/>
    <property type="match status" value="1"/>
</dbReference>
<keyword evidence="8" id="KW-0186">Copper</keyword>
<evidence type="ECO:0000256" key="11">
    <source>
        <dbReference type="ARBA" id="ARBA00049893"/>
    </source>
</evidence>
<evidence type="ECO:0000256" key="6">
    <source>
        <dbReference type="ARBA" id="ARBA00022801"/>
    </source>
</evidence>
<keyword evidence="4" id="KW-0808">Transferase</keyword>
<dbReference type="InterPro" id="IPR011324">
    <property type="entry name" value="Cytotoxic_necrot_fac-like_cat"/>
</dbReference>
<protein>
    <recommendedName>
        <fullName evidence="14">Purine nucleoside phosphorylase</fullName>
    </recommendedName>
</protein>
<dbReference type="CDD" id="cd16833">
    <property type="entry name" value="YfiH"/>
    <property type="match status" value="1"/>
</dbReference>
<comment type="function">
    <text evidence="2">Purine nucleoside enzyme that catalyzes the phosphorolysis of adenosine and inosine nucleosides, yielding D-ribose 1-phosphate and the respective free bases, adenine and hypoxanthine. Also catalyzes the phosphorolysis of S-methyl-5'-thioadenosine into adenine and S-methyl-5-thio-alpha-D-ribose 1-phosphate. Also has adenosine deaminase activity.</text>
</comment>
<dbReference type="InterPro" id="IPR003730">
    <property type="entry name" value="Cu_polyphenol_OxRdtase"/>
</dbReference>
<name>A0A1H2LKY4_9ACTO</name>
<reference evidence="13" key="1">
    <citation type="submission" date="2016-10" db="EMBL/GenBank/DDBJ databases">
        <authorList>
            <person name="Varghese N."/>
            <person name="Submissions S."/>
        </authorList>
    </citation>
    <scope>NUCLEOTIDE SEQUENCE [LARGE SCALE GENOMIC DNA]</scope>
    <source>
        <strain evidence="13">DSM 10002</strain>
    </source>
</reference>
<comment type="catalytic activity">
    <reaction evidence="9">
        <text>adenosine + H2O + H(+) = inosine + NH4(+)</text>
        <dbReference type="Rhea" id="RHEA:24408"/>
        <dbReference type="ChEBI" id="CHEBI:15377"/>
        <dbReference type="ChEBI" id="CHEBI:15378"/>
        <dbReference type="ChEBI" id="CHEBI:16335"/>
        <dbReference type="ChEBI" id="CHEBI:17596"/>
        <dbReference type="ChEBI" id="CHEBI:28938"/>
        <dbReference type="EC" id="3.5.4.4"/>
    </reaction>
    <physiologicalReaction direction="left-to-right" evidence="9">
        <dbReference type="Rhea" id="RHEA:24409"/>
    </physiologicalReaction>
</comment>
<keyword evidence="13" id="KW-1185">Reference proteome</keyword>
<dbReference type="SUPFAM" id="SSF64438">
    <property type="entry name" value="CNF1/YfiH-like putative cysteine hydrolases"/>
    <property type="match status" value="1"/>
</dbReference>
<dbReference type="RefSeq" id="WP_216395549.1">
    <property type="nucleotide sequence ID" value="NZ_JABAPH010000030.1"/>
</dbReference>
<comment type="catalytic activity">
    <reaction evidence="10">
        <text>adenosine + phosphate = alpha-D-ribose 1-phosphate + adenine</text>
        <dbReference type="Rhea" id="RHEA:27642"/>
        <dbReference type="ChEBI" id="CHEBI:16335"/>
        <dbReference type="ChEBI" id="CHEBI:16708"/>
        <dbReference type="ChEBI" id="CHEBI:43474"/>
        <dbReference type="ChEBI" id="CHEBI:57720"/>
        <dbReference type="EC" id="2.4.2.1"/>
    </reaction>
    <physiologicalReaction direction="left-to-right" evidence="10">
        <dbReference type="Rhea" id="RHEA:27643"/>
    </physiologicalReaction>
</comment>
<evidence type="ECO:0000256" key="9">
    <source>
        <dbReference type="ARBA" id="ARBA00047989"/>
    </source>
</evidence>
<proteinExistence type="inferred from homology"/>
<gene>
    <name evidence="12" type="ORF">SAMN04489737_1575</name>
</gene>
<evidence type="ECO:0000256" key="10">
    <source>
        <dbReference type="ARBA" id="ARBA00048968"/>
    </source>
</evidence>
<evidence type="ECO:0000313" key="12">
    <source>
        <dbReference type="EMBL" id="SDU81667.1"/>
    </source>
</evidence>
<sequence>MFDEITSNIKAGFTTVHGGVSCGSYQSANLGFHVGDYSERVACNRRRLEDYIGMPLVWMEQVHGSHIHSIGGCDPVELAVDEYGFLTVGKADGIFLEPEAVPATGLALAVMVADCVPVLIADRQEERIAAVHMGRRGMERRILAKALKMFLDRGSRVENIDVRFGPHICARCYEVSQDVYRSSIPEAQCDTRWGTRGIDMTAGGVAQAHQLGINSILVDSECTYENDLYFSHRVASKRGEQTGRFAGVISFEPHDTPTKY</sequence>
<dbReference type="GO" id="GO:0005507">
    <property type="term" value="F:copper ion binding"/>
    <property type="evidence" value="ECO:0007669"/>
    <property type="project" value="TreeGrafter"/>
</dbReference>
<dbReference type="PANTHER" id="PTHR30616:SF2">
    <property type="entry name" value="PURINE NUCLEOSIDE PHOSPHORYLASE LACC1"/>
    <property type="match status" value="1"/>
</dbReference>
<evidence type="ECO:0008006" key="14">
    <source>
        <dbReference type="Google" id="ProtNLM"/>
    </source>
</evidence>
<keyword evidence="5" id="KW-0479">Metal-binding</keyword>
<evidence type="ECO:0000256" key="7">
    <source>
        <dbReference type="ARBA" id="ARBA00022833"/>
    </source>
</evidence>
<dbReference type="Pfam" id="PF02578">
    <property type="entry name" value="Cu-oxidase_4"/>
    <property type="match status" value="1"/>
</dbReference>
<accession>A0A1H2LKY4</accession>
<comment type="catalytic activity">
    <reaction evidence="11">
        <text>S-methyl-5'-thioadenosine + phosphate = 5-(methylsulfanyl)-alpha-D-ribose 1-phosphate + adenine</text>
        <dbReference type="Rhea" id="RHEA:11852"/>
        <dbReference type="ChEBI" id="CHEBI:16708"/>
        <dbReference type="ChEBI" id="CHEBI:17509"/>
        <dbReference type="ChEBI" id="CHEBI:43474"/>
        <dbReference type="ChEBI" id="CHEBI:58533"/>
        <dbReference type="EC" id="2.4.2.28"/>
    </reaction>
    <physiologicalReaction direction="left-to-right" evidence="11">
        <dbReference type="Rhea" id="RHEA:11853"/>
    </physiologicalReaction>
</comment>
<comment type="catalytic activity">
    <reaction evidence="1">
        <text>inosine + phosphate = alpha-D-ribose 1-phosphate + hypoxanthine</text>
        <dbReference type="Rhea" id="RHEA:27646"/>
        <dbReference type="ChEBI" id="CHEBI:17368"/>
        <dbReference type="ChEBI" id="CHEBI:17596"/>
        <dbReference type="ChEBI" id="CHEBI:43474"/>
        <dbReference type="ChEBI" id="CHEBI:57720"/>
        <dbReference type="EC" id="2.4.2.1"/>
    </reaction>
    <physiologicalReaction direction="left-to-right" evidence="1">
        <dbReference type="Rhea" id="RHEA:27647"/>
    </physiologicalReaction>
</comment>
<evidence type="ECO:0000313" key="13">
    <source>
        <dbReference type="Proteomes" id="UP000214355"/>
    </source>
</evidence>
<evidence type="ECO:0000256" key="2">
    <source>
        <dbReference type="ARBA" id="ARBA00003215"/>
    </source>
</evidence>
<evidence type="ECO:0000256" key="1">
    <source>
        <dbReference type="ARBA" id="ARBA00000553"/>
    </source>
</evidence>
<dbReference type="PANTHER" id="PTHR30616">
    <property type="entry name" value="UNCHARACTERIZED PROTEIN YFIH"/>
    <property type="match status" value="1"/>
</dbReference>
<organism evidence="12 13">
    <name type="scientific">Arcanobacterium phocae</name>
    <dbReference type="NCBI Taxonomy" id="131112"/>
    <lineage>
        <taxon>Bacteria</taxon>
        <taxon>Bacillati</taxon>
        <taxon>Actinomycetota</taxon>
        <taxon>Actinomycetes</taxon>
        <taxon>Actinomycetales</taxon>
        <taxon>Actinomycetaceae</taxon>
        <taxon>Arcanobacterium</taxon>
    </lineage>
</organism>
<evidence type="ECO:0000256" key="4">
    <source>
        <dbReference type="ARBA" id="ARBA00022679"/>
    </source>
</evidence>
<keyword evidence="6" id="KW-0378">Hydrolase</keyword>
<dbReference type="GO" id="GO:0016787">
    <property type="term" value="F:hydrolase activity"/>
    <property type="evidence" value="ECO:0007669"/>
    <property type="project" value="UniProtKB-KW"/>
</dbReference>
<evidence type="ECO:0000256" key="8">
    <source>
        <dbReference type="ARBA" id="ARBA00023008"/>
    </source>
</evidence>
<keyword evidence="7" id="KW-0862">Zinc</keyword>
<dbReference type="EMBL" id="LT629804">
    <property type="protein sequence ID" value="SDU81667.1"/>
    <property type="molecule type" value="Genomic_DNA"/>
</dbReference>
<comment type="similarity">
    <text evidence="3">Belongs to the purine nucleoside phosphorylase YfiH/LACC1 family.</text>
</comment>
<dbReference type="STRING" id="131112.SAMN04489737_1575"/>
<dbReference type="AlphaFoldDB" id="A0A1H2LKY4"/>
<dbReference type="Proteomes" id="UP000214355">
    <property type="component" value="Chromosome I"/>
</dbReference>
<dbReference type="GO" id="GO:0017061">
    <property type="term" value="F:S-methyl-5-thioadenosine phosphorylase activity"/>
    <property type="evidence" value="ECO:0007669"/>
    <property type="project" value="UniProtKB-EC"/>
</dbReference>